<dbReference type="InterPro" id="IPR032675">
    <property type="entry name" value="LRR_dom_sf"/>
</dbReference>
<dbReference type="Gene3D" id="1.25.40.10">
    <property type="entry name" value="Tetratricopeptide repeat domain"/>
    <property type="match status" value="1"/>
</dbReference>
<dbReference type="Gene3D" id="3.80.10.10">
    <property type="entry name" value="Ribonuclease Inhibitor"/>
    <property type="match status" value="1"/>
</dbReference>
<sequence length="641" mass="72481">MRSRGAFKRRRPTMAGLIQSSRRSYVAATRKQMRALILVTKATRSCPCTKGVEWRPRCICKDYGGLTAKSIFKEVMRTCECGVGEKFGNCYNMQHIKALHVRSSMYEAMGRPDFAEEDAEWILELAPRLPDGYLRLGNIAQQYGNDEYAWNVYSAGLEANKETPVDSSPKLQQLFDAHKPLHWHFSRRDPLVLLPEMVTHIFSYLHFLELPVCLRVCKKWNSTLTRSPHCELWRNMMFTVDYAERATRLADIKRLLTWAGTGGARKIEIALGAMLTQAALTLLLKASTRLEHLEIRQLQGLTLPLRENRWKRLRHVAIESYTGFHDIDVDGPGGLPQAFIQNAASSLEHLDLVGIPPQWYRGLPGLPSLPNLKTLRMGDHDENDADDYGMGELVDYDNIPAPFPILPLSMAFPKLEQLCIGPDVSYLKPDISTSGQGGWDWPCMFSDSYDPFPDFNVNQGSEFQNLRSFNSQKLCMSPDGAKTLLSNAVKSNQLTSFDIVFPDRNDADGHLKGYEWLCGSPSIQTLGCYRYRFPLGLENGDDLLLPQFLATFPNLRTLRIKLYSSSESCQLVKVLLPSFRVTHLKTIYTSVYEDKFVARLRQVAQGYGVKLINNSPHSEGQSHLYGARPHQWPIPLSALGG</sequence>
<gene>
    <name evidence="2" type="ORF">CPUR_03198</name>
</gene>
<feature type="domain" description="F-box" evidence="1">
    <location>
        <begin position="194"/>
        <end position="233"/>
    </location>
</feature>
<dbReference type="SMART" id="SM00256">
    <property type="entry name" value="FBOX"/>
    <property type="match status" value="1"/>
</dbReference>
<dbReference type="HOGENOM" id="CLU_010622_0_0_1"/>
<comment type="caution">
    <text evidence="2">The sequence shown here is derived from an EMBL/GenBank/DDBJ whole genome shotgun (WGS) entry which is preliminary data.</text>
</comment>
<proteinExistence type="predicted"/>
<dbReference type="SUPFAM" id="SSF52047">
    <property type="entry name" value="RNI-like"/>
    <property type="match status" value="1"/>
</dbReference>
<dbReference type="eggNOG" id="ENOG502S69X">
    <property type="taxonomic scope" value="Eukaryota"/>
</dbReference>
<dbReference type="Pfam" id="PF12937">
    <property type="entry name" value="F-box-like"/>
    <property type="match status" value="1"/>
</dbReference>
<organism evidence="2 3">
    <name type="scientific">Claviceps purpurea (strain 20.1)</name>
    <name type="common">Ergot fungus</name>
    <name type="synonym">Sphacelia segetum</name>
    <dbReference type="NCBI Taxonomy" id="1111077"/>
    <lineage>
        <taxon>Eukaryota</taxon>
        <taxon>Fungi</taxon>
        <taxon>Dikarya</taxon>
        <taxon>Ascomycota</taxon>
        <taxon>Pezizomycotina</taxon>
        <taxon>Sordariomycetes</taxon>
        <taxon>Hypocreomycetidae</taxon>
        <taxon>Hypocreales</taxon>
        <taxon>Clavicipitaceae</taxon>
        <taxon>Claviceps</taxon>
    </lineage>
</organism>
<evidence type="ECO:0000313" key="2">
    <source>
        <dbReference type="EMBL" id="CCE29505.1"/>
    </source>
</evidence>
<reference evidence="2" key="2">
    <citation type="journal article" date="2013" name="PLoS Genet.">
        <title>Plant-symbiotic fungi as chemical engineers: Multi-genome analysis of the Clavicipitaceae reveals dynamics of alkaloid loci.</title>
        <authorList>
            <person name="Schardl C.L."/>
            <person name="Young C.A."/>
            <person name="Hesse U."/>
            <person name="Amyotte S.G."/>
            <person name="Andreeva K."/>
            <person name="Calie P.J."/>
            <person name="Fleetwood D.J."/>
            <person name="Haws D.C."/>
            <person name="Moore N."/>
            <person name="Oeser B."/>
            <person name="Panaccione D.G."/>
            <person name="Schweri K.K."/>
            <person name="Voisey C.R."/>
            <person name="Farman M.L."/>
            <person name="Jaromczyk J.W."/>
            <person name="Roe B.A."/>
            <person name="O'Sullivan D.M."/>
            <person name="Scott B."/>
            <person name="Tudzynski P."/>
            <person name="An Z."/>
            <person name="Arnaoudova E.G."/>
            <person name="Bullock C.T."/>
            <person name="Charlton N.D."/>
            <person name="Chen L."/>
            <person name="Cox M."/>
            <person name="Dinkins R.D."/>
            <person name="Florea S."/>
            <person name="Glenn A.E."/>
            <person name="Gordon A."/>
            <person name="Gueldener U."/>
            <person name="Harris D.R."/>
            <person name="Hollin W."/>
            <person name="Jaromczyk J."/>
            <person name="Johnson R.D."/>
            <person name="Khan A.K."/>
            <person name="Leistner E."/>
            <person name="Leuchtmann A."/>
            <person name="Li C."/>
            <person name="Liu J."/>
            <person name="Liu J."/>
            <person name="Liu M."/>
            <person name="Mace W."/>
            <person name="Machado C."/>
            <person name="Nagabhyru P."/>
            <person name="Pan J."/>
            <person name="Schmid J."/>
            <person name="Sugawara K."/>
            <person name="Steiner U."/>
            <person name="Takach J.E."/>
            <person name="Tanaka E."/>
            <person name="Webb J.S."/>
            <person name="Wilson E.V."/>
            <person name="Wiseman J.L."/>
            <person name="Yoshida R."/>
            <person name="Zeng Z."/>
        </authorList>
    </citation>
    <scope>NUCLEOTIDE SEQUENCE [LARGE SCALE GENOMIC DNA]</scope>
    <source>
        <strain evidence="2">20.1</strain>
    </source>
</reference>
<dbReference type="SUPFAM" id="SSF48452">
    <property type="entry name" value="TPR-like"/>
    <property type="match status" value="1"/>
</dbReference>
<dbReference type="EMBL" id="CAGA01000014">
    <property type="protein sequence ID" value="CCE29505.1"/>
    <property type="molecule type" value="Genomic_DNA"/>
</dbReference>
<dbReference type="SUPFAM" id="SSF81383">
    <property type="entry name" value="F-box domain"/>
    <property type="match status" value="1"/>
</dbReference>
<evidence type="ECO:0000259" key="1">
    <source>
        <dbReference type="SMART" id="SM00256"/>
    </source>
</evidence>
<accession>M1W4V9</accession>
<keyword evidence="3" id="KW-1185">Reference proteome</keyword>
<dbReference type="OrthoDB" id="2254954at2759"/>
<dbReference type="InterPro" id="IPR001810">
    <property type="entry name" value="F-box_dom"/>
</dbReference>
<dbReference type="Gene3D" id="1.20.1280.50">
    <property type="match status" value="1"/>
</dbReference>
<reference evidence="2" key="1">
    <citation type="submission" date="2011-10" db="EMBL/GenBank/DDBJ databases">
        <authorList>
            <person name="MIPS"/>
        </authorList>
    </citation>
    <scope>NUCLEOTIDE SEQUENCE</scope>
    <source>
        <strain evidence="2">20.1</strain>
    </source>
</reference>
<name>M1W4V9_CLAP2</name>
<protein>
    <recommendedName>
        <fullName evidence="1">F-box domain-containing protein</fullName>
    </recommendedName>
</protein>
<dbReference type="Proteomes" id="UP000016801">
    <property type="component" value="Unassembled WGS sequence"/>
</dbReference>
<dbReference type="STRING" id="1111077.M1W4V9"/>
<evidence type="ECO:0000313" key="3">
    <source>
        <dbReference type="Proteomes" id="UP000016801"/>
    </source>
</evidence>
<dbReference type="VEuPathDB" id="FungiDB:CPUR_03198"/>
<dbReference type="InterPro" id="IPR011990">
    <property type="entry name" value="TPR-like_helical_dom_sf"/>
</dbReference>
<dbReference type="InterPro" id="IPR036047">
    <property type="entry name" value="F-box-like_dom_sf"/>
</dbReference>
<dbReference type="AlphaFoldDB" id="M1W4V9"/>